<evidence type="ECO:0000256" key="2">
    <source>
        <dbReference type="ARBA" id="ARBA00023015"/>
    </source>
</evidence>
<dbReference type="InterPro" id="IPR005119">
    <property type="entry name" value="LysR_subst-bd"/>
</dbReference>
<sequence>MTESGVASLMLPPRKNRLPGTGLIVFSDDRLLARPSEAQSAETNGTVLVVIVRPQAKFQRNLSIHLDLRYYWKFSELRTTRVDLKKLKYFVGIAEAGGFTRAAEYMNVAQSALSLHVREMEDGLGTKLLVRERSGVTLTPAGSRLLHHARIILNQVSIAEEELTSKPKIPVGEVSIALPSGPARFMAPELLNMANERFPKVSLKIVEGMSGSIEEMMLAGRFNLAVFYTMKDDGSYYDVLAEEEFCLIIPPGSPPFENVISLDQLSAFPLAVPMNVTSVQRAVTDAAKMHNVFLDVRYEIDSLSTIIDMVADGKAHSILTPSAVQRETSLGLVRMAKIINPSVSRSVILAVNARDERSAEVAAIRGLLPKVVRQLIKDGRWQARLPQSP</sequence>
<geneLocation type="plasmid" evidence="11">
    <name>prln3</name>
</geneLocation>
<dbReference type="AlphaFoldDB" id="A0A2K9ZGQ9"/>
<reference evidence="10 11" key="1">
    <citation type="submission" date="2017-11" db="EMBL/GenBank/DDBJ databases">
        <title>Complete genome of Rhizobium leguminosarum Norway, an ineffective micro-symbiont.</title>
        <authorList>
            <person name="Hoffrichter A."/>
            <person name="Liang J."/>
            <person name="Brachmann A."/>
            <person name="Marin M."/>
        </authorList>
    </citation>
    <scope>NUCLEOTIDE SEQUENCE [LARGE SCALE GENOMIC DNA]</scope>
    <source>
        <strain evidence="10 11">Norway</strain>
        <plasmid evidence="11">Plasmid prln3</plasmid>
    </source>
</reference>
<dbReference type="GO" id="GO:0003700">
    <property type="term" value="F:DNA-binding transcription factor activity"/>
    <property type="evidence" value="ECO:0007669"/>
    <property type="project" value="InterPro"/>
</dbReference>
<evidence type="ECO:0000256" key="3">
    <source>
        <dbReference type="ARBA" id="ARBA00023125"/>
    </source>
</evidence>
<dbReference type="SUPFAM" id="SSF53850">
    <property type="entry name" value="Periplasmic binding protein-like II"/>
    <property type="match status" value="1"/>
</dbReference>
<evidence type="ECO:0000256" key="7">
    <source>
        <dbReference type="ARBA" id="ARBA00067332"/>
    </source>
</evidence>
<dbReference type="PANTHER" id="PTHR30293:SF0">
    <property type="entry name" value="NITROGEN ASSIMILATION REGULATORY PROTEIN NAC"/>
    <property type="match status" value="1"/>
</dbReference>
<dbReference type="Proteomes" id="UP000238523">
    <property type="component" value="Plasmid pRLN3"/>
</dbReference>
<keyword evidence="10" id="KW-0614">Plasmid</keyword>
<dbReference type="GO" id="GO:2000142">
    <property type="term" value="P:regulation of DNA-templated transcription initiation"/>
    <property type="evidence" value="ECO:0007669"/>
    <property type="project" value="TreeGrafter"/>
</dbReference>
<dbReference type="EMBL" id="CP025015">
    <property type="protein sequence ID" value="AUW47436.1"/>
    <property type="molecule type" value="Genomic_DNA"/>
</dbReference>
<evidence type="ECO:0000256" key="6">
    <source>
        <dbReference type="ARBA" id="ARBA00054626"/>
    </source>
</evidence>
<gene>
    <name evidence="10" type="ORF">CUJ84_pRLN3000311</name>
</gene>
<dbReference type="InterPro" id="IPR036390">
    <property type="entry name" value="WH_DNA-bd_sf"/>
</dbReference>
<keyword evidence="3" id="KW-0238">DNA-binding</keyword>
<dbReference type="Gene3D" id="3.40.190.10">
    <property type="entry name" value="Periplasmic binding protein-like II"/>
    <property type="match status" value="2"/>
</dbReference>
<comment type="function">
    <text evidence="6">Transcriptional regulator of the ttuABCDE tartrate utilization operon.</text>
</comment>
<dbReference type="InterPro" id="IPR000847">
    <property type="entry name" value="LysR_HTH_N"/>
</dbReference>
<dbReference type="PROSITE" id="PS50931">
    <property type="entry name" value="HTH_LYSR"/>
    <property type="match status" value="1"/>
</dbReference>
<organism evidence="10 11">
    <name type="scientific">Rhizobium leguminosarum</name>
    <dbReference type="NCBI Taxonomy" id="384"/>
    <lineage>
        <taxon>Bacteria</taxon>
        <taxon>Pseudomonadati</taxon>
        <taxon>Pseudomonadota</taxon>
        <taxon>Alphaproteobacteria</taxon>
        <taxon>Hyphomicrobiales</taxon>
        <taxon>Rhizobiaceae</taxon>
        <taxon>Rhizobium/Agrobacterium group</taxon>
        <taxon>Rhizobium</taxon>
    </lineage>
</organism>
<dbReference type="PRINTS" id="PR00039">
    <property type="entry name" value="HTHLYSR"/>
</dbReference>
<dbReference type="SUPFAM" id="SSF46785">
    <property type="entry name" value="Winged helix' DNA-binding domain"/>
    <property type="match status" value="1"/>
</dbReference>
<evidence type="ECO:0000256" key="5">
    <source>
        <dbReference type="ARBA" id="ARBA00023163"/>
    </source>
</evidence>
<evidence type="ECO:0000256" key="1">
    <source>
        <dbReference type="ARBA" id="ARBA00009437"/>
    </source>
</evidence>
<dbReference type="Gene3D" id="1.10.10.10">
    <property type="entry name" value="Winged helix-like DNA-binding domain superfamily/Winged helix DNA-binding domain"/>
    <property type="match status" value="1"/>
</dbReference>
<evidence type="ECO:0000259" key="9">
    <source>
        <dbReference type="PROSITE" id="PS50931"/>
    </source>
</evidence>
<dbReference type="InterPro" id="IPR036388">
    <property type="entry name" value="WH-like_DNA-bd_sf"/>
</dbReference>
<keyword evidence="2" id="KW-0805">Transcription regulation</keyword>
<dbReference type="FunFam" id="1.10.10.10:FF:000001">
    <property type="entry name" value="LysR family transcriptional regulator"/>
    <property type="match status" value="1"/>
</dbReference>
<protein>
    <recommendedName>
        <fullName evidence="7">HTH-type transcriptional regulator TtuA</fullName>
    </recommendedName>
    <alternativeName>
        <fullName evidence="8">Tartrate utilization transcriptional regulator</fullName>
    </alternativeName>
</protein>
<feature type="domain" description="HTH lysR-type" evidence="9">
    <location>
        <begin position="82"/>
        <end position="139"/>
    </location>
</feature>
<dbReference type="PANTHER" id="PTHR30293">
    <property type="entry name" value="TRANSCRIPTIONAL REGULATORY PROTEIN NAC-RELATED"/>
    <property type="match status" value="1"/>
</dbReference>
<evidence type="ECO:0000256" key="4">
    <source>
        <dbReference type="ARBA" id="ARBA00023159"/>
    </source>
</evidence>
<dbReference type="GO" id="GO:0003677">
    <property type="term" value="F:DNA binding"/>
    <property type="evidence" value="ECO:0007669"/>
    <property type="project" value="UniProtKB-KW"/>
</dbReference>
<keyword evidence="4" id="KW-0010">Activator</keyword>
<keyword evidence="5" id="KW-0804">Transcription</keyword>
<accession>A0A2K9ZGQ9</accession>
<evidence type="ECO:0000313" key="11">
    <source>
        <dbReference type="Proteomes" id="UP000238523"/>
    </source>
</evidence>
<dbReference type="Pfam" id="PF00126">
    <property type="entry name" value="HTH_1"/>
    <property type="match status" value="1"/>
</dbReference>
<comment type="similarity">
    <text evidence="1">Belongs to the LysR transcriptional regulatory family.</text>
</comment>
<dbReference type="Pfam" id="PF03466">
    <property type="entry name" value="LysR_substrate"/>
    <property type="match status" value="1"/>
</dbReference>
<proteinExistence type="inferred from homology"/>
<name>A0A2K9ZGQ9_RHILE</name>
<evidence type="ECO:0000313" key="10">
    <source>
        <dbReference type="EMBL" id="AUW47436.1"/>
    </source>
</evidence>
<evidence type="ECO:0000256" key="8">
    <source>
        <dbReference type="ARBA" id="ARBA00083243"/>
    </source>
</evidence>